<sequence>MVWGLWNQVIRGKYGEDRGGWCSREVREAHGMGMWKGIRMDWELVSDRMVFIVGNGRRVRFWRDRWCGDSPLCVSFPSLFALTVDKEAWVADFWDPLVEGGWGGWNPCFLRAFNDWETETKSRKFSVKSLYFALEAGCSSLFLSSYIWNVNVQPKIRFFAWEATWGKALTLDIVQKRGRALANRCFMCLEKEETIDHVQEQGMVSWFDILLCLDFSDRYYGPPYISSCKGYFFPWVTSQYFILKQLAAHYLKEKRSCLELALSMTETAGEIDGTAESVVPSVYVGQFARLLEQGDAFSMQPLTDEEYFRYALAEGKRFQDSFEIIALLKKSFESYSNLKIQRMASLCGFLMGREYFAVGDFSNAKLHFDNVANLYRQEGWVTLLWEVLGYLRECSRRHGSVKDFIEYSLEMAAMPISSDASVPSFNFKECGPAGPPTIQQREIINKEVVGLVRGELGFTSIEDNNNLTVTEAHPLHLEIDLVSPLRVVFLASVAFHEQIVKPGAPTLIMLSLLSHLPLTFEIDQLEVQFNQSHCNFTIINAQRPPSAAISSGQQGCRVESTPVLALVMNKWLRLRYEIKSGKSVILFFIT</sequence>
<dbReference type="Pfam" id="PF13966">
    <property type="entry name" value="zf-RVT"/>
    <property type="match status" value="1"/>
</dbReference>
<evidence type="ECO:0000313" key="3">
    <source>
        <dbReference type="EMBL" id="RVW78827.1"/>
    </source>
</evidence>
<gene>
    <name evidence="3" type="ORF">CK203_043141</name>
</gene>
<evidence type="ECO:0008006" key="5">
    <source>
        <dbReference type="Google" id="ProtNLM"/>
    </source>
</evidence>
<accession>A0A438H3F0</accession>
<dbReference type="InterPro" id="IPR021773">
    <property type="entry name" value="TPC11"/>
</dbReference>
<organism evidence="3 4">
    <name type="scientific">Vitis vinifera</name>
    <name type="common">Grape</name>
    <dbReference type="NCBI Taxonomy" id="29760"/>
    <lineage>
        <taxon>Eukaryota</taxon>
        <taxon>Viridiplantae</taxon>
        <taxon>Streptophyta</taxon>
        <taxon>Embryophyta</taxon>
        <taxon>Tracheophyta</taxon>
        <taxon>Spermatophyta</taxon>
        <taxon>Magnoliopsida</taxon>
        <taxon>eudicotyledons</taxon>
        <taxon>Gunneridae</taxon>
        <taxon>Pentapetalae</taxon>
        <taxon>rosids</taxon>
        <taxon>Vitales</taxon>
        <taxon>Vitaceae</taxon>
        <taxon>Viteae</taxon>
        <taxon>Vitis</taxon>
    </lineage>
</organism>
<comment type="caution">
    <text evidence="3">The sequence shown here is derived from an EMBL/GenBank/DDBJ whole genome shotgun (WGS) entry which is preliminary data.</text>
</comment>
<dbReference type="Proteomes" id="UP000288805">
    <property type="component" value="Unassembled WGS sequence"/>
</dbReference>
<dbReference type="InterPro" id="IPR026960">
    <property type="entry name" value="RVT-Znf"/>
</dbReference>
<evidence type="ECO:0000259" key="1">
    <source>
        <dbReference type="Pfam" id="PF11817"/>
    </source>
</evidence>
<reference evidence="3 4" key="1">
    <citation type="journal article" date="2018" name="PLoS Genet.">
        <title>Population sequencing reveals clonal diversity and ancestral inbreeding in the grapevine cultivar Chardonnay.</title>
        <authorList>
            <person name="Roach M.J."/>
            <person name="Johnson D.L."/>
            <person name="Bohlmann J."/>
            <person name="van Vuuren H.J."/>
            <person name="Jones S.J."/>
            <person name="Pretorius I.S."/>
            <person name="Schmidt S.A."/>
            <person name="Borneman A.R."/>
        </authorList>
    </citation>
    <scope>NUCLEOTIDE SEQUENCE [LARGE SCALE GENOMIC DNA]</scope>
    <source>
        <strain evidence="4">cv. Chardonnay</strain>
        <tissue evidence="3">Leaf</tissue>
    </source>
</reference>
<proteinExistence type="predicted"/>
<dbReference type="Pfam" id="PF11817">
    <property type="entry name" value="Foie-gras_1"/>
    <property type="match status" value="1"/>
</dbReference>
<feature type="domain" description="Trafficking protein particle complex subunit 11" evidence="1">
    <location>
        <begin position="243"/>
        <end position="413"/>
    </location>
</feature>
<protein>
    <recommendedName>
        <fullName evidence="5">Trafficking protein particle complex subunit 11 domain-containing protein</fullName>
    </recommendedName>
</protein>
<evidence type="ECO:0000259" key="2">
    <source>
        <dbReference type="Pfam" id="PF13966"/>
    </source>
</evidence>
<evidence type="ECO:0000313" key="4">
    <source>
        <dbReference type="Proteomes" id="UP000288805"/>
    </source>
</evidence>
<dbReference type="PANTHER" id="PTHR14374">
    <property type="entry name" value="FOIE GRAS"/>
    <property type="match status" value="1"/>
</dbReference>
<dbReference type="AlphaFoldDB" id="A0A438H3F0"/>
<dbReference type="EMBL" id="QGNW01000289">
    <property type="protein sequence ID" value="RVW78827.1"/>
    <property type="molecule type" value="Genomic_DNA"/>
</dbReference>
<name>A0A438H3F0_VITVI</name>
<feature type="domain" description="Reverse transcriptase zinc-binding" evidence="2">
    <location>
        <begin position="125"/>
        <end position="202"/>
    </location>
</feature>
<dbReference type="PANTHER" id="PTHR14374:SF0">
    <property type="entry name" value="TRAFFICKING PROTEIN PARTICLE COMPLEX SUBUNIT 11"/>
    <property type="match status" value="1"/>
</dbReference>